<proteinExistence type="predicted"/>
<dbReference type="OrthoDB" id="3821551at2"/>
<accession>A0A364VCB6</accession>
<dbReference type="SUPFAM" id="SSF159234">
    <property type="entry name" value="FomD-like"/>
    <property type="match status" value="1"/>
</dbReference>
<dbReference type="InterPro" id="IPR007295">
    <property type="entry name" value="DUF402"/>
</dbReference>
<feature type="domain" description="DUF402" evidence="1">
    <location>
        <begin position="59"/>
        <end position="188"/>
    </location>
</feature>
<dbReference type="Gene3D" id="2.40.380.10">
    <property type="entry name" value="FomD-like"/>
    <property type="match status" value="1"/>
</dbReference>
<dbReference type="Proteomes" id="UP000251047">
    <property type="component" value="Unassembled WGS sequence"/>
</dbReference>
<name>A0A364VCB6_9CORY</name>
<organism evidence="2 3">
    <name type="scientific">Corynebacterium heidelbergense</name>
    <dbReference type="NCBI Taxonomy" id="2055947"/>
    <lineage>
        <taxon>Bacteria</taxon>
        <taxon>Bacillati</taxon>
        <taxon>Actinomycetota</taxon>
        <taxon>Actinomycetes</taxon>
        <taxon>Mycobacteriales</taxon>
        <taxon>Corynebacteriaceae</taxon>
        <taxon>Corynebacterium</taxon>
    </lineage>
</organism>
<sequence>MRGLSGAEGQHRWLRRIRVGEMPPELHPVKTETLDLDHMINVDPKGFLRKVDSFEVSTTPAGPALFMARGADHPKFNYLQSWFIPHLDVRVTDFHMRRGYETNQQLYVDVAVTTPPAGFDGASREDAAEEREDVWRYRDLYVDVVTFRGGHPQVLDLDELALALEVDYVDAAEVSRALTATQRVLDGWHTFGSVEGWIEHEGLRLTWITPRLEEDSGQR</sequence>
<evidence type="ECO:0000313" key="2">
    <source>
        <dbReference type="EMBL" id="RAV34271.1"/>
    </source>
</evidence>
<protein>
    <recommendedName>
        <fullName evidence="1">DUF402 domain-containing protein</fullName>
    </recommendedName>
</protein>
<evidence type="ECO:0000259" key="1">
    <source>
        <dbReference type="Pfam" id="PF04167"/>
    </source>
</evidence>
<evidence type="ECO:0000313" key="3">
    <source>
        <dbReference type="Proteomes" id="UP000251047"/>
    </source>
</evidence>
<dbReference type="InterPro" id="IPR035930">
    <property type="entry name" value="FomD-like_sf"/>
</dbReference>
<gene>
    <name evidence="2" type="ORF">CWC39_04260</name>
</gene>
<dbReference type="Pfam" id="PF04167">
    <property type="entry name" value="DUF402"/>
    <property type="match status" value="1"/>
</dbReference>
<dbReference type="EMBL" id="PHQP01000022">
    <property type="protein sequence ID" value="RAV34271.1"/>
    <property type="molecule type" value="Genomic_DNA"/>
</dbReference>
<comment type="caution">
    <text evidence="2">The sequence shown here is derived from an EMBL/GenBank/DDBJ whole genome shotgun (WGS) entry which is preliminary data.</text>
</comment>
<dbReference type="AlphaFoldDB" id="A0A364VCB6"/>
<reference evidence="2 3" key="1">
    <citation type="journal article" date="2018" name="Syst. Appl. Microbiol.">
        <title>Corynebacterium heidelbergense sp. nov., isolated from the preen glands of Egyptian geese (Alopochen aegyptiacus).</title>
        <authorList>
            <person name="Braun M.S."/>
            <person name="Wang E."/>
            <person name="Zimmermann S."/>
            <person name="Wink M."/>
        </authorList>
    </citation>
    <scope>NUCLEOTIDE SEQUENCE [LARGE SCALE GENOMIC DNA]</scope>
    <source>
        <strain evidence="2 3">DSM 104638</strain>
    </source>
</reference>